<reference evidence="1 2" key="1">
    <citation type="journal article" date="2016" name="Front. Microbiol.">
        <title>Genomic Resource of Rice Seed Associated Bacteria.</title>
        <authorList>
            <person name="Midha S."/>
            <person name="Bansal K."/>
            <person name="Sharma S."/>
            <person name="Kumar N."/>
            <person name="Patil P.P."/>
            <person name="Chaudhry V."/>
            <person name="Patil P.B."/>
        </authorList>
    </citation>
    <scope>NUCLEOTIDE SEQUENCE [LARGE SCALE GENOMIC DNA]</scope>
    <source>
        <strain evidence="1 2">NS258</strain>
    </source>
</reference>
<protein>
    <submittedName>
        <fullName evidence="1">Uncharacterized protein</fullName>
    </submittedName>
</protein>
<evidence type="ECO:0000313" key="2">
    <source>
        <dbReference type="Proteomes" id="UP000074410"/>
    </source>
</evidence>
<sequence length="83" mass="8643">MPVRSGFEQAPETAMLSDFLQSLVRHAQTLDDQHDGALARTLIELLPTTLGGPPRAGGICGVEFEGLAQAHGLGRCGDAGPAF</sequence>
<accession>A0A147J4N0</accession>
<dbReference type="Proteomes" id="UP000074410">
    <property type="component" value="Unassembled WGS sequence"/>
</dbReference>
<name>A0A147J4N0_9SPHN</name>
<dbReference type="PATRIC" id="fig|33051.5.peg.987"/>
<comment type="caution">
    <text evidence="1">The sequence shown here is derived from an EMBL/GenBank/DDBJ whole genome shotgun (WGS) entry which is preliminary data.</text>
</comment>
<dbReference type="EMBL" id="LDTC01000165">
    <property type="protein sequence ID" value="KTW07372.1"/>
    <property type="molecule type" value="Genomic_DNA"/>
</dbReference>
<dbReference type="AlphaFoldDB" id="A0A147J4N0"/>
<dbReference type="RefSeq" id="WP_058718114.1">
    <property type="nucleotide sequence ID" value="NZ_LDTC01000165.1"/>
</dbReference>
<proteinExistence type="predicted"/>
<organism evidence="1 2">
    <name type="scientific">Sphingomonas sanguinis</name>
    <dbReference type="NCBI Taxonomy" id="33051"/>
    <lineage>
        <taxon>Bacteria</taxon>
        <taxon>Pseudomonadati</taxon>
        <taxon>Pseudomonadota</taxon>
        <taxon>Alphaproteobacteria</taxon>
        <taxon>Sphingomonadales</taxon>
        <taxon>Sphingomonadaceae</taxon>
        <taxon>Sphingomonas</taxon>
    </lineage>
</organism>
<gene>
    <name evidence="1" type="ORF">NS258_16515</name>
</gene>
<evidence type="ECO:0000313" key="1">
    <source>
        <dbReference type="EMBL" id="KTW07372.1"/>
    </source>
</evidence>